<evidence type="ECO:0008006" key="11">
    <source>
        <dbReference type="Google" id="ProtNLM"/>
    </source>
</evidence>
<proteinExistence type="inferred from homology"/>
<feature type="transmembrane region" description="Helical" evidence="8">
    <location>
        <begin position="308"/>
        <end position="332"/>
    </location>
</feature>
<comment type="caution">
    <text evidence="9">The sequence shown here is derived from an EMBL/GenBank/DDBJ whole genome shotgun (WGS) entry which is preliminary data.</text>
</comment>
<dbReference type="PANTHER" id="PTHR34975">
    <property type="entry name" value="SPORE GERMINATION PROTEIN A2"/>
    <property type="match status" value="1"/>
</dbReference>
<evidence type="ECO:0000256" key="8">
    <source>
        <dbReference type="SAM" id="Phobius"/>
    </source>
</evidence>
<accession>A0ABV2G9G0</accession>
<keyword evidence="6 8" id="KW-1133">Transmembrane helix</keyword>
<evidence type="ECO:0000256" key="7">
    <source>
        <dbReference type="ARBA" id="ARBA00023136"/>
    </source>
</evidence>
<keyword evidence="10" id="KW-1185">Reference proteome</keyword>
<evidence type="ECO:0000256" key="6">
    <source>
        <dbReference type="ARBA" id="ARBA00022989"/>
    </source>
</evidence>
<feature type="transmembrane region" description="Helical" evidence="8">
    <location>
        <begin position="250"/>
        <end position="273"/>
    </location>
</feature>
<evidence type="ECO:0000313" key="10">
    <source>
        <dbReference type="Proteomes" id="UP001549099"/>
    </source>
</evidence>
<keyword evidence="5 8" id="KW-0812">Transmembrane</keyword>
<evidence type="ECO:0000256" key="3">
    <source>
        <dbReference type="ARBA" id="ARBA00022448"/>
    </source>
</evidence>
<feature type="transmembrane region" description="Helical" evidence="8">
    <location>
        <begin position="197"/>
        <end position="220"/>
    </location>
</feature>
<comment type="subcellular location">
    <subcellularLocation>
        <location evidence="1">Membrane</location>
        <topology evidence="1">Multi-pass membrane protein</topology>
    </subcellularLocation>
</comment>
<dbReference type="RefSeq" id="WP_354195492.1">
    <property type="nucleotide sequence ID" value="NZ_JBEPLW010000002.1"/>
</dbReference>
<name>A0ABV2G9G0_9BACL</name>
<dbReference type="Proteomes" id="UP001549099">
    <property type="component" value="Unassembled WGS sequence"/>
</dbReference>
<feature type="transmembrane region" description="Helical" evidence="8">
    <location>
        <begin position="38"/>
        <end position="56"/>
    </location>
</feature>
<protein>
    <recommendedName>
        <fullName evidence="11">Spore germination protein (Amino acid permease)</fullName>
    </recommendedName>
</protein>
<keyword evidence="7 8" id="KW-0472">Membrane</keyword>
<feature type="transmembrane region" description="Helical" evidence="8">
    <location>
        <begin position="96"/>
        <end position="116"/>
    </location>
</feature>
<reference evidence="9 10" key="1">
    <citation type="submission" date="2024-06" db="EMBL/GenBank/DDBJ databases">
        <title>Genomic Encyclopedia of Type Strains, Phase IV (KMG-IV): sequencing the most valuable type-strain genomes for metagenomic binning, comparative biology and taxonomic classification.</title>
        <authorList>
            <person name="Goeker M."/>
        </authorList>
    </citation>
    <scope>NUCLEOTIDE SEQUENCE [LARGE SCALE GENOMIC DNA]</scope>
    <source>
        <strain evidence="9 10">DSM 26128</strain>
    </source>
</reference>
<evidence type="ECO:0000256" key="2">
    <source>
        <dbReference type="ARBA" id="ARBA00007998"/>
    </source>
</evidence>
<feature type="transmembrane region" description="Helical" evidence="8">
    <location>
        <begin position="285"/>
        <end position="302"/>
    </location>
</feature>
<keyword evidence="3" id="KW-0813">Transport</keyword>
<sequence length="343" mass="40052">MKVRMAPVQMFLMLFIVQTGTVFISFQTRMIEVLGRDAWWVLVALGLLYFPHIWLFERFHHSFSWTPVVSILYGLYWFYTMVSFTSYTVYTLNVWAFPKTPLVVVIVMITILLYAASVSKPSTAVNLGVIMMPLIIIFIVFLLFSVKSLVWTNLFPVGESDLKTLLKGMGPSQMPFIGIELYLLLRPFTKGKLTNRSLIVYSGLWHLFFLFMLVVPLAFFSLKEFEIVNHPIIYILKSQYVTFVERLDLIFIYIWMAWSIVTLCIYGFAIMRLMDLNHIKKPPRLAAFLCVPFVAIALFLAVKERITIAAILFPYFHLLFAFILPLIVIFFNRRKQRKEETRP</sequence>
<dbReference type="InterPro" id="IPR004761">
    <property type="entry name" value="Spore_GerAB"/>
</dbReference>
<feature type="transmembrane region" description="Helical" evidence="8">
    <location>
        <begin position="68"/>
        <end position="90"/>
    </location>
</feature>
<dbReference type="Pfam" id="PF03845">
    <property type="entry name" value="Spore_permease"/>
    <property type="match status" value="1"/>
</dbReference>
<evidence type="ECO:0000256" key="1">
    <source>
        <dbReference type="ARBA" id="ARBA00004141"/>
    </source>
</evidence>
<feature type="transmembrane region" description="Helical" evidence="8">
    <location>
        <begin position="7"/>
        <end position="26"/>
    </location>
</feature>
<dbReference type="PANTHER" id="PTHR34975:SF2">
    <property type="entry name" value="SPORE GERMINATION PROTEIN A2"/>
    <property type="match status" value="1"/>
</dbReference>
<evidence type="ECO:0000256" key="5">
    <source>
        <dbReference type="ARBA" id="ARBA00022692"/>
    </source>
</evidence>
<evidence type="ECO:0000256" key="4">
    <source>
        <dbReference type="ARBA" id="ARBA00022544"/>
    </source>
</evidence>
<gene>
    <name evidence="9" type="ORF">ABID49_000774</name>
</gene>
<evidence type="ECO:0000313" key="9">
    <source>
        <dbReference type="EMBL" id="MET3574892.1"/>
    </source>
</evidence>
<feature type="transmembrane region" description="Helical" evidence="8">
    <location>
        <begin position="123"/>
        <end position="144"/>
    </location>
</feature>
<keyword evidence="4" id="KW-0309">Germination</keyword>
<comment type="similarity">
    <text evidence="2">Belongs to the amino acid-polyamine-organocation (APC) superfamily. Spore germination protein (SGP) (TC 2.A.3.9) family.</text>
</comment>
<dbReference type="EMBL" id="JBEPLW010000002">
    <property type="protein sequence ID" value="MET3574892.1"/>
    <property type="molecule type" value="Genomic_DNA"/>
</dbReference>
<organism evidence="9 10">
    <name type="scientific">Bhargavaea ullalensis</name>
    <dbReference type="NCBI Taxonomy" id="1265685"/>
    <lineage>
        <taxon>Bacteria</taxon>
        <taxon>Bacillati</taxon>
        <taxon>Bacillota</taxon>
        <taxon>Bacilli</taxon>
        <taxon>Bacillales</taxon>
        <taxon>Caryophanaceae</taxon>
        <taxon>Bhargavaea</taxon>
    </lineage>
</organism>